<feature type="compositionally biased region" description="Basic and acidic residues" evidence="1">
    <location>
        <begin position="133"/>
        <end position="142"/>
    </location>
</feature>
<dbReference type="GO" id="GO:0016787">
    <property type="term" value="F:hydrolase activity"/>
    <property type="evidence" value="ECO:0007669"/>
    <property type="project" value="UniProtKB-KW"/>
</dbReference>
<dbReference type="AlphaFoldDB" id="A0A2A2CVR4"/>
<protein>
    <submittedName>
        <fullName evidence="4">Serine hydrolase</fullName>
    </submittedName>
</protein>
<evidence type="ECO:0000313" key="4">
    <source>
        <dbReference type="EMBL" id="PAU44293.1"/>
    </source>
</evidence>
<evidence type="ECO:0000256" key="1">
    <source>
        <dbReference type="SAM" id="MobiDB-lite"/>
    </source>
</evidence>
<feature type="signal peptide" evidence="2">
    <location>
        <begin position="1"/>
        <end position="28"/>
    </location>
</feature>
<evidence type="ECO:0000256" key="2">
    <source>
        <dbReference type="SAM" id="SignalP"/>
    </source>
</evidence>
<sequence>MSTHTAAPRRAPTAVALAWLTCAVMALAGTACGSGGDGAPVRSPVQDLVSRGTVPGAAKLSQDAHGVAGFRTAGVADVRTGRRIGLTDRFRAGSVTKTVVATVVLQLVAEHRLGLDDPAAAHLPAGTAALLRDNGENSHDRGTIPVGDTLRNSNKSADKSGITVRQLLDHTSGLFSYTDDRAFHRDFFGAGFAAHRYETHDPGTLVRTALAHPPYAPPGARYRYSNTDYLLLGMVIRQVTGHSYATEARRRVIEPLHLTGTSFPGTRTGLPTPHGRAYTGSRDVTELNPSAAGAAGEMISTLPDLNRLFGALLGGELLPARELRLMRDTTASRGRYGMGLYPVRLPCRRTVWGHDGVINGSYVRVLGTGGGRRVVSYRVNGDAGVPVGAERRLVRAEFCTGK</sequence>
<dbReference type="Proteomes" id="UP000218944">
    <property type="component" value="Unassembled WGS sequence"/>
</dbReference>
<feature type="chain" id="PRO_5012787653" evidence="2">
    <location>
        <begin position="29"/>
        <end position="402"/>
    </location>
</feature>
<dbReference type="SUPFAM" id="SSF56601">
    <property type="entry name" value="beta-lactamase/transpeptidase-like"/>
    <property type="match status" value="1"/>
</dbReference>
<keyword evidence="2" id="KW-0732">Signal</keyword>
<accession>A0A2A2CVR4</accession>
<keyword evidence="4" id="KW-0378">Hydrolase</keyword>
<reference evidence="4 5" key="1">
    <citation type="submission" date="2017-08" db="EMBL/GenBank/DDBJ databases">
        <title>Genome sequence of Streptomyces albireticuli NRRL B-1670.</title>
        <authorList>
            <person name="Graham D.E."/>
            <person name="Mahan K.M."/>
            <person name="Klingeman D.M."/>
            <person name="Hettich R.L."/>
            <person name="Parry R.J."/>
            <person name="Spain J.C."/>
        </authorList>
    </citation>
    <scope>NUCLEOTIDE SEQUENCE [LARGE SCALE GENOMIC DNA]</scope>
    <source>
        <strain evidence="4 5">NRRL B-1670</strain>
    </source>
</reference>
<dbReference type="InterPro" id="IPR012338">
    <property type="entry name" value="Beta-lactam/transpept-like"/>
</dbReference>
<dbReference type="InterPro" id="IPR050491">
    <property type="entry name" value="AmpC-like"/>
</dbReference>
<organism evidence="4 5">
    <name type="scientific">Streptomyces albireticuli</name>
    <dbReference type="NCBI Taxonomy" id="1940"/>
    <lineage>
        <taxon>Bacteria</taxon>
        <taxon>Bacillati</taxon>
        <taxon>Actinomycetota</taxon>
        <taxon>Actinomycetes</taxon>
        <taxon>Kitasatosporales</taxon>
        <taxon>Streptomycetaceae</taxon>
        <taxon>Streptomyces</taxon>
    </lineage>
</organism>
<dbReference type="EMBL" id="NSJV01000691">
    <property type="protein sequence ID" value="PAU44293.1"/>
    <property type="molecule type" value="Genomic_DNA"/>
</dbReference>
<feature type="domain" description="Beta-lactamase-related" evidence="3">
    <location>
        <begin position="45"/>
        <end position="394"/>
    </location>
</feature>
<dbReference type="RefSeq" id="WP_095585076.1">
    <property type="nucleotide sequence ID" value="NZ_JAJQQQ010000017.1"/>
</dbReference>
<comment type="caution">
    <text evidence="4">The sequence shown here is derived from an EMBL/GenBank/DDBJ whole genome shotgun (WGS) entry which is preliminary data.</text>
</comment>
<dbReference type="InterPro" id="IPR001466">
    <property type="entry name" value="Beta-lactam-related"/>
</dbReference>
<evidence type="ECO:0000313" key="5">
    <source>
        <dbReference type="Proteomes" id="UP000218944"/>
    </source>
</evidence>
<dbReference type="Gene3D" id="3.40.710.10">
    <property type="entry name" value="DD-peptidase/beta-lactamase superfamily"/>
    <property type="match status" value="1"/>
</dbReference>
<evidence type="ECO:0000259" key="3">
    <source>
        <dbReference type="Pfam" id="PF00144"/>
    </source>
</evidence>
<dbReference type="Pfam" id="PF00144">
    <property type="entry name" value="Beta-lactamase"/>
    <property type="match status" value="1"/>
</dbReference>
<name>A0A2A2CVR4_9ACTN</name>
<gene>
    <name evidence="4" type="ORF">CK936_35675</name>
</gene>
<feature type="region of interest" description="Disordered" evidence="1">
    <location>
        <begin position="132"/>
        <end position="156"/>
    </location>
</feature>
<keyword evidence="5" id="KW-1185">Reference proteome</keyword>
<proteinExistence type="predicted"/>
<dbReference type="PANTHER" id="PTHR46825:SF7">
    <property type="entry name" value="D-ALANYL-D-ALANINE CARBOXYPEPTIDASE"/>
    <property type="match status" value="1"/>
</dbReference>
<dbReference type="PANTHER" id="PTHR46825">
    <property type="entry name" value="D-ALANYL-D-ALANINE-CARBOXYPEPTIDASE/ENDOPEPTIDASE AMPH"/>
    <property type="match status" value="1"/>
</dbReference>